<dbReference type="PANTHER" id="PTHR34203">
    <property type="entry name" value="METHYLTRANSFERASE, FKBM FAMILY PROTEIN"/>
    <property type="match status" value="1"/>
</dbReference>
<sequence>MNDVVLPLPERTDETYFDAPAAFDALAAGQPVAFPPFEVLHVPRMGLSLCLNMARDPIQNAWRRGEFFELEELDLLARDIKSGAHIVDIGANVGNHALFFATRMKAARVVVFEPNPLAIAPLMANVLINQLEGVIDMGGLGVGLSDRAASGFGMKRHDRNLGASKMFEGKGALEVHAGDDLLEGETPDLIKIDVEGMEMKVLSGLAKTIGTHRPAILIEVDEENADVFATWCDHNSYEVAHSVRHSRRNCNHLVMPGGAV</sequence>
<dbReference type="GO" id="GO:0008168">
    <property type="term" value="F:methyltransferase activity"/>
    <property type="evidence" value="ECO:0007669"/>
    <property type="project" value="UniProtKB-KW"/>
</dbReference>
<organism evidence="2 3">
    <name type="scientific">Roseovarius nanhaiticus</name>
    <dbReference type="NCBI Taxonomy" id="573024"/>
    <lineage>
        <taxon>Bacteria</taxon>
        <taxon>Pseudomonadati</taxon>
        <taxon>Pseudomonadota</taxon>
        <taxon>Alphaproteobacteria</taxon>
        <taxon>Rhodobacterales</taxon>
        <taxon>Roseobacteraceae</taxon>
        <taxon>Roseovarius</taxon>
    </lineage>
</organism>
<dbReference type="AlphaFoldDB" id="A0A1N7HHI4"/>
<dbReference type="Gene3D" id="3.40.50.150">
    <property type="entry name" value="Vaccinia Virus protein VP39"/>
    <property type="match status" value="1"/>
</dbReference>
<dbReference type="EMBL" id="FTNV01000003">
    <property type="protein sequence ID" value="SIS24201.1"/>
    <property type="molecule type" value="Genomic_DNA"/>
</dbReference>
<dbReference type="PANTHER" id="PTHR34203:SF15">
    <property type="entry name" value="SLL1173 PROTEIN"/>
    <property type="match status" value="1"/>
</dbReference>
<dbReference type="SUPFAM" id="SSF53335">
    <property type="entry name" value="S-adenosyl-L-methionine-dependent methyltransferases"/>
    <property type="match status" value="1"/>
</dbReference>
<gene>
    <name evidence="2" type="ORF">SAMN05421666_3055</name>
</gene>
<dbReference type="GO" id="GO:0032259">
    <property type="term" value="P:methylation"/>
    <property type="evidence" value="ECO:0007669"/>
    <property type="project" value="UniProtKB-KW"/>
</dbReference>
<keyword evidence="2" id="KW-0489">Methyltransferase</keyword>
<dbReference type="InterPro" id="IPR029063">
    <property type="entry name" value="SAM-dependent_MTases_sf"/>
</dbReference>
<evidence type="ECO:0000313" key="3">
    <source>
        <dbReference type="Proteomes" id="UP000186019"/>
    </source>
</evidence>
<accession>A0A1N7HHI4</accession>
<evidence type="ECO:0000259" key="1">
    <source>
        <dbReference type="Pfam" id="PF05050"/>
    </source>
</evidence>
<evidence type="ECO:0000313" key="2">
    <source>
        <dbReference type="EMBL" id="SIS24201.1"/>
    </source>
</evidence>
<dbReference type="InterPro" id="IPR006342">
    <property type="entry name" value="FkbM_mtfrase"/>
</dbReference>
<dbReference type="STRING" id="573024.SAMN05216208_2261"/>
<proteinExistence type="predicted"/>
<dbReference type="Pfam" id="PF05050">
    <property type="entry name" value="Methyltransf_21"/>
    <property type="match status" value="1"/>
</dbReference>
<dbReference type="InterPro" id="IPR052514">
    <property type="entry name" value="SAM-dependent_MTase"/>
</dbReference>
<reference evidence="2 3" key="1">
    <citation type="submission" date="2017-01" db="EMBL/GenBank/DDBJ databases">
        <authorList>
            <person name="Mah S.A."/>
            <person name="Swanson W.J."/>
            <person name="Moy G.W."/>
            <person name="Vacquier V.D."/>
        </authorList>
    </citation>
    <scope>NUCLEOTIDE SEQUENCE [LARGE SCALE GENOMIC DNA]</scope>
    <source>
        <strain evidence="2 3">DSM 29590</strain>
    </source>
</reference>
<protein>
    <submittedName>
        <fullName evidence="2">Methyltransferase, FkbM family</fullName>
    </submittedName>
</protein>
<dbReference type="NCBIfam" id="TIGR01444">
    <property type="entry name" value="fkbM_fam"/>
    <property type="match status" value="1"/>
</dbReference>
<name>A0A1N7HHI4_9RHOB</name>
<dbReference type="RefSeq" id="WP_244512579.1">
    <property type="nucleotide sequence ID" value="NZ_FOAC01000002.1"/>
</dbReference>
<keyword evidence="3" id="KW-1185">Reference proteome</keyword>
<dbReference type="Proteomes" id="UP000186019">
    <property type="component" value="Unassembled WGS sequence"/>
</dbReference>
<keyword evidence="2" id="KW-0808">Transferase</keyword>
<feature type="domain" description="Methyltransferase FkbM" evidence="1">
    <location>
        <begin position="88"/>
        <end position="224"/>
    </location>
</feature>